<reference evidence="1" key="1">
    <citation type="submission" date="2013-04" db="EMBL/GenBank/DDBJ databases">
        <authorList>
            <person name="Harkins D.M."/>
            <person name="Durkin A.S."/>
            <person name="Brinkac L.M."/>
            <person name="Haft D.H."/>
            <person name="Selengut J.D."/>
            <person name="Sanka R."/>
            <person name="DePew J."/>
            <person name="Purushe J."/>
            <person name="Galloway R.L."/>
            <person name="Vinetz J.M."/>
            <person name="Sutton G.G."/>
            <person name="Nierman W.C."/>
            <person name="Fouts D.E."/>
        </authorList>
    </citation>
    <scope>NUCLEOTIDE SEQUENCE [LARGE SCALE GENOMIC DNA]</scope>
    <source>
        <strain evidence="1">CDC</strain>
    </source>
</reference>
<dbReference type="EMBL" id="AOGZ02000013">
    <property type="protein sequence ID" value="EOQ97596.1"/>
    <property type="molecule type" value="Genomic_DNA"/>
</dbReference>
<sequence length="229" mass="26082">MLPSSKNDSDLFSQFPLKERKFAKTRTNLTFAFLSELEVKPFEEIKIKDLCQIAEISEPTFYNYFPEKGDLILHYIQIWSLQVSVFAKEKKLAESGWGQISALFRYTAKESKKNPRVLLEIISFQAKTRKSLQQPKLTKAERVLLFPKIVGIEDLAADGVEGIIRKALSDAAKNGELPAFTDWKSFSIAIASCFFGVPILAFQLNQNLEKLWSESLYYLWKGAGGKIKE</sequence>
<organism evidence="1 2">
    <name type="scientific">Leptospira wolbachii serovar Codice str. CDC</name>
    <dbReference type="NCBI Taxonomy" id="1218599"/>
    <lineage>
        <taxon>Bacteria</taxon>
        <taxon>Pseudomonadati</taxon>
        <taxon>Spirochaetota</taxon>
        <taxon>Spirochaetia</taxon>
        <taxon>Leptospirales</taxon>
        <taxon>Leptospiraceae</taxon>
        <taxon>Leptospira</taxon>
    </lineage>
</organism>
<dbReference type="AlphaFoldDB" id="R9A5X4"/>
<dbReference type="Gene3D" id="1.10.357.10">
    <property type="entry name" value="Tetracycline Repressor, domain 2"/>
    <property type="match status" value="1"/>
</dbReference>
<proteinExistence type="predicted"/>
<name>R9A5X4_9LEPT</name>
<dbReference type="InterPro" id="IPR009057">
    <property type="entry name" value="Homeodomain-like_sf"/>
</dbReference>
<protein>
    <submittedName>
        <fullName evidence="1">Transcriptional regulator, TetR family</fullName>
    </submittedName>
</protein>
<accession>R9A5X4</accession>
<dbReference type="Proteomes" id="UP000013984">
    <property type="component" value="Unassembled WGS sequence"/>
</dbReference>
<dbReference type="SUPFAM" id="SSF46689">
    <property type="entry name" value="Homeodomain-like"/>
    <property type="match status" value="1"/>
</dbReference>
<evidence type="ECO:0000313" key="1">
    <source>
        <dbReference type="EMBL" id="EOQ97596.1"/>
    </source>
</evidence>
<dbReference type="STRING" id="1218599.LEP1GSC195_0190"/>
<evidence type="ECO:0000313" key="2">
    <source>
        <dbReference type="Proteomes" id="UP000013984"/>
    </source>
</evidence>
<dbReference type="OrthoDB" id="9780824at2"/>
<dbReference type="RefSeq" id="WP_015680295.1">
    <property type="nucleotide sequence ID" value="NZ_AOGZ02000013.1"/>
</dbReference>
<comment type="caution">
    <text evidence="1">The sequence shown here is derived from an EMBL/GenBank/DDBJ whole genome shotgun (WGS) entry which is preliminary data.</text>
</comment>
<gene>
    <name evidence="1" type="ORF">LEP1GSC195_0190</name>
</gene>
<keyword evidence="2" id="KW-1185">Reference proteome</keyword>